<dbReference type="GO" id="GO:0009401">
    <property type="term" value="P:phosphoenolpyruvate-dependent sugar phosphotransferase system"/>
    <property type="evidence" value="ECO:0007669"/>
    <property type="project" value="UniProtKB-KW"/>
</dbReference>
<sequence length="132" mass="14819">MITQLINEELIFLVLKATTKDEVFRELIEKLHSQGKLKYPEQFLKDVYAREQIDNTGFENGVAMPHAKSTAITEPAVVVGISRSGIDYGAENGELSKLFFMIASPENGADHLLVELSSKLIEIPLYKVTLYF</sequence>
<dbReference type="InterPro" id="IPR051541">
    <property type="entry name" value="PTS_SugarTrans_NitroReg"/>
</dbReference>
<evidence type="ECO:0000256" key="4">
    <source>
        <dbReference type="ARBA" id="ARBA00022679"/>
    </source>
</evidence>
<dbReference type="Pfam" id="PF00359">
    <property type="entry name" value="PTS_EIIA_2"/>
    <property type="match status" value="1"/>
</dbReference>
<reference evidence="7" key="1">
    <citation type="journal article" date="2023" name="Front. Microbiol.">
        <title>Phylogeography and host specificity of Pasteurellaceae pathogenic to sea-farmed fish in the north-east Atlantic.</title>
        <authorList>
            <person name="Gulla S."/>
            <person name="Colquhoun D.J."/>
            <person name="Olsen A.B."/>
            <person name="Spilsberg B."/>
            <person name="Lagesen K."/>
            <person name="Aakesson C.P."/>
            <person name="Strom S."/>
            <person name="Manji F."/>
            <person name="Birkbeck T.H."/>
            <person name="Nilsen H.K."/>
        </authorList>
    </citation>
    <scope>NUCLEOTIDE SEQUENCE</scope>
    <source>
        <strain evidence="7">VIB1234</strain>
    </source>
</reference>
<evidence type="ECO:0000256" key="5">
    <source>
        <dbReference type="ARBA" id="ARBA00022683"/>
    </source>
</evidence>
<dbReference type="PANTHER" id="PTHR47738">
    <property type="entry name" value="PTS SYSTEM FRUCTOSE-LIKE EIIA COMPONENT-RELATED"/>
    <property type="match status" value="1"/>
</dbReference>
<evidence type="ECO:0000256" key="2">
    <source>
        <dbReference type="ARBA" id="ARBA00022553"/>
    </source>
</evidence>
<organism evidence="7 8">
    <name type="scientific">Pasteurella atlantica</name>
    <dbReference type="NCBI Taxonomy" id="2827233"/>
    <lineage>
        <taxon>Bacteria</taxon>
        <taxon>Pseudomonadati</taxon>
        <taxon>Pseudomonadota</taxon>
        <taxon>Gammaproteobacteria</taxon>
        <taxon>Pasteurellales</taxon>
        <taxon>Pasteurellaceae</taxon>
        <taxon>Pasteurella</taxon>
    </lineage>
</organism>
<name>A0AAW8CM51_9PAST</name>
<dbReference type="CDD" id="cd00211">
    <property type="entry name" value="PTS_IIA_fru"/>
    <property type="match status" value="1"/>
</dbReference>
<evidence type="ECO:0000259" key="6">
    <source>
        <dbReference type="PROSITE" id="PS51094"/>
    </source>
</evidence>
<dbReference type="PANTHER" id="PTHR47738:SF2">
    <property type="entry name" value="PTS SYSTEM FRUCTOSE-LIKE EIIA COMPONENT"/>
    <property type="match status" value="1"/>
</dbReference>
<dbReference type="EC" id="2.7.1.202" evidence="7"/>
<evidence type="ECO:0000256" key="1">
    <source>
        <dbReference type="ARBA" id="ARBA00022448"/>
    </source>
</evidence>
<keyword evidence="5" id="KW-0598">Phosphotransferase system</keyword>
<accession>A0AAW8CM51</accession>
<evidence type="ECO:0000313" key="7">
    <source>
        <dbReference type="EMBL" id="MDP8186691.1"/>
    </source>
</evidence>
<dbReference type="AlphaFoldDB" id="A0AAW8CM51"/>
<evidence type="ECO:0000256" key="3">
    <source>
        <dbReference type="ARBA" id="ARBA00022597"/>
    </source>
</evidence>
<dbReference type="Proteomes" id="UP001230466">
    <property type="component" value="Unassembled WGS sequence"/>
</dbReference>
<comment type="caution">
    <text evidence="7">The sequence shown here is derived from an EMBL/GenBank/DDBJ whole genome shotgun (WGS) entry which is preliminary data.</text>
</comment>
<dbReference type="InterPro" id="IPR004715">
    <property type="entry name" value="PTS_IIA_fruc"/>
</dbReference>
<dbReference type="SUPFAM" id="SSF55804">
    <property type="entry name" value="Phoshotransferase/anion transport protein"/>
    <property type="match status" value="1"/>
</dbReference>
<dbReference type="EMBL" id="JASAYJ010000004">
    <property type="protein sequence ID" value="MDP8186691.1"/>
    <property type="molecule type" value="Genomic_DNA"/>
</dbReference>
<dbReference type="Gene3D" id="3.40.930.10">
    <property type="entry name" value="Mannitol-specific EII, Chain A"/>
    <property type="match status" value="1"/>
</dbReference>
<dbReference type="GO" id="GO:0008982">
    <property type="term" value="F:protein-N(PI)-phosphohistidine-sugar phosphotransferase activity"/>
    <property type="evidence" value="ECO:0007669"/>
    <property type="project" value="InterPro"/>
</dbReference>
<keyword evidence="2" id="KW-0597">Phosphoprotein</keyword>
<proteinExistence type="predicted"/>
<dbReference type="PROSITE" id="PS51094">
    <property type="entry name" value="PTS_EIIA_TYPE_2"/>
    <property type="match status" value="1"/>
</dbReference>
<dbReference type="NCBIfam" id="TIGR00848">
    <property type="entry name" value="fruA"/>
    <property type="match status" value="1"/>
</dbReference>
<dbReference type="InterPro" id="IPR002178">
    <property type="entry name" value="PTS_EIIA_type-2_dom"/>
</dbReference>
<protein>
    <submittedName>
        <fullName evidence="7">Fructose PTS transporter subunit IIA</fullName>
        <ecNumber evidence="7">2.7.1.202</ecNumber>
    </submittedName>
</protein>
<keyword evidence="3" id="KW-0762">Sugar transport</keyword>
<dbReference type="RefSeq" id="WP_211597363.1">
    <property type="nucleotide sequence ID" value="NZ_JAGRQI010000004.1"/>
</dbReference>
<feature type="domain" description="PTS EIIA type-2" evidence="6">
    <location>
        <begin position="4"/>
        <end position="132"/>
    </location>
</feature>
<evidence type="ECO:0000313" key="8">
    <source>
        <dbReference type="Proteomes" id="UP001230466"/>
    </source>
</evidence>
<gene>
    <name evidence="7" type="ORF">QJU78_02705</name>
</gene>
<keyword evidence="4 7" id="KW-0808">Transferase</keyword>
<dbReference type="GO" id="GO:0016020">
    <property type="term" value="C:membrane"/>
    <property type="evidence" value="ECO:0007669"/>
    <property type="project" value="InterPro"/>
</dbReference>
<keyword evidence="1" id="KW-0813">Transport</keyword>
<dbReference type="InterPro" id="IPR016152">
    <property type="entry name" value="PTrfase/Anion_transptr"/>
</dbReference>